<protein>
    <submittedName>
        <fullName evidence="2">Uncharacterized protein</fullName>
    </submittedName>
</protein>
<organism evidence="2 3">
    <name type="scientific">Ophiocordyceps australis</name>
    <dbReference type="NCBI Taxonomy" id="1399860"/>
    <lineage>
        <taxon>Eukaryota</taxon>
        <taxon>Fungi</taxon>
        <taxon>Dikarya</taxon>
        <taxon>Ascomycota</taxon>
        <taxon>Pezizomycotina</taxon>
        <taxon>Sordariomycetes</taxon>
        <taxon>Hypocreomycetidae</taxon>
        <taxon>Hypocreales</taxon>
        <taxon>Ophiocordycipitaceae</taxon>
        <taxon>Ophiocordyceps</taxon>
    </lineage>
</organism>
<feature type="compositionally biased region" description="Low complexity" evidence="1">
    <location>
        <begin position="289"/>
        <end position="299"/>
    </location>
</feature>
<feature type="compositionally biased region" description="Basic residues" evidence="1">
    <location>
        <begin position="47"/>
        <end position="64"/>
    </location>
</feature>
<sequence>MVDSSRYQIRYAPSPKSGQHVFHAASSLASAYIRFTMLIVPKTSSSRSRRSSLSKLQPHHRPPRRPPFPPPPSVEDEVVSLAREHDAPLASCFSDDEPPCKGSVDQQPVLIEVEDPIKLNPERRFVIVNDASKPSQYFIKTPKERVLNNRSRNSSVSEGNNKISKPTVNIIQEPHRSKEKSERKTSRRRSPASSKAWPELPPLNTDTRPTRPPEHHRSRSSTSANRPEYFARRQPHTAGDQLLSPDIIHSGISGLDRIYRGTNNIATIGSLSPPRESHTTGHRHRRSRTGSTAGRSESGLDVGNSYRRRRSNDWTSGPPGHKPYPVNSGERDKPSIEDEIPRNRTSSNTSRDQSRSYDYTSRSPGSYSNPSKTPLIIQEARRAAPGLDKANDVARNGGHGSCTSPSTSPFLDQDPFFRLPSPRSSATFPIANDHRHVDLPKSPLPYPDDDEFPTSLGSNKLEAPQTTMISMPEFSIPESPTERFFPGVRQTAPLDAAPSEAIKWRYPRSFDPAEKGREVSRPIGAVRRFSESHGQNGQGDLPECPRKKPVVDPC</sequence>
<gene>
    <name evidence="2" type="ORF">CDD81_3609</name>
</gene>
<feature type="compositionally biased region" description="Basic and acidic residues" evidence="1">
    <location>
        <begin position="173"/>
        <end position="184"/>
    </location>
</feature>
<feature type="compositionally biased region" description="Polar residues" evidence="1">
    <location>
        <begin position="343"/>
        <end position="372"/>
    </location>
</feature>
<evidence type="ECO:0000313" key="2">
    <source>
        <dbReference type="EMBL" id="PHH64972.1"/>
    </source>
</evidence>
<keyword evidence="3" id="KW-1185">Reference proteome</keyword>
<dbReference type="OrthoDB" id="10259785at2759"/>
<reference evidence="2 3" key="1">
    <citation type="submission" date="2017-06" db="EMBL/GenBank/DDBJ databases">
        <title>Ant-infecting Ophiocordyceps genomes reveal a high diversity of potential behavioral manipulation genes and a possible major role for enterotoxins.</title>
        <authorList>
            <person name="De Bekker C."/>
            <person name="Evans H.C."/>
            <person name="Brachmann A."/>
            <person name="Hughes D.P."/>
        </authorList>
    </citation>
    <scope>NUCLEOTIDE SEQUENCE [LARGE SCALE GENOMIC DNA]</scope>
    <source>
        <strain evidence="2 3">Map64</strain>
    </source>
</reference>
<dbReference type="Proteomes" id="UP000226192">
    <property type="component" value="Unassembled WGS sequence"/>
</dbReference>
<feature type="region of interest" description="Disordered" evidence="1">
    <location>
        <begin position="528"/>
        <end position="554"/>
    </location>
</feature>
<feature type="compositionally biased region" description="Basic and acidic residues" evidence="1">
    <location>
        <begin position="329"/>
        <end position="342"/>
    </location>
</feature>
<proteinExistence type="predicted"/>
<name>A0A2C5YCI3_9HYPO</name>
<dbReference type="EMBL" id="NJET01000023">
    <property type="protein sequence ID" value="PHH64972.1"/>
    <property type="molecule type" value="Genomic_DNA"/>
</dbReference>
<evidence type="ECO:0000313" key="3">
    <source>
        <dbReference type="Proteomes" id="UP000226192"/>
    </source>
</evidence>
<accession>A0A2C5YCI3</accession>
<comment type="caution">
    <text evidence="2">The sequence shown here is derived from an EMBL/GenBank/DDBJ whole genome shotgun (WGS) entry which is preliminary data.</text>
</comment>
<feature type="region of interest" description="Disordered" evidence="1">
    <location>
        <begin position="44"/>
        <end position="75"/>
    </location>
</feature>
<evidence type="ECO:0000256" key="1">
    <source>
        <dbReference type="SAM" id="MobiDB-lite"/>
    </source>
</evidence>
<feature type="region of interest" description="Disordered" evidence="1">
    <location>
        <begin position="139"/>
        <end position="227"/>
    </location>
</feature>
<feature type="region of interest" description="Disordered" evidence="1">
    <location>
        <begin position="266"/>
        <end position="373"/>
    </location>
</feature>
<dbReference type="STRING" id="1399860.A0A2C5YCI3"/>
<feature type="compositionally biased region" description="Low complexity" evidence="1">
    <location>
        <begin position="148"/>
        <end position="161"/>
    </location>
</feature>
<dbReference type="AlphaFoldDB" id="A0A2C5YCI3"/>
<feature type="compositionally biased region" description="Basic and acidic residues" evidence="1">
    <location>
        <begin position="543"/>
        <end position="554"/>
    </location>
</feature>